<keyword evidence="2" id="KW-0813">Transport</keyword>
<evidence type="ECO:0000256" key="6">
    <source>
        <dbReference type="ARBA" id="ARBA00023237"/>
    </source>
</evidence>
<dbReference type="SUPFAM" id="SSF49452">
    <property type="entry name" value="Starch-binding domain-like"/>
    <property type="match status" value="1"/>
</dbReference>
<dbReference type="PANTHER" id="PTHR30069">
    <property type="entry name" value="TONB-DEPENDENT OUTER MEMBRANE RECEPTOR"/>
    <property type="match status" value="1"/>
</dbReference>
<comment type="subcellular location">
    <subcellularLocation>
        <location evidence="1">Cell outer membrane</location>
        <topology evidence="1">Multi-pass membrane protein</topology>
    </subcellularLocation>
</comment>
<dbReference type="InterPro" id="IPR039426">
    <property type="entry name" value="TonB-dep_rcpt-like"/>
</dbReference>
<evidence type="ECO:0000256" key="5">
    <source>
        <dbReference type="ARBA" id="ARBA00023136"/>
    </source>
</evidence>
<dbReference type="PROSITE" id="PS01156">
    <property type="entry name" value="TONB_DEPENDENT_REC_2"/>
    <property type="match status" value="1"/>
</dbReference>
<dbReference type="Gene3D" id="2.40.170.20">
    <property type="entry name" value="TonB-dependent receptor, beta-barrel domain"/>
    <property type="match status" value="1"/>
</dbReference>
<dbReference type="PANTHER" id="PTHR30069:SF46">
    <property type="entry name" value="OAR PROTEIN"/>
    <property type="match status" value="1"/>
</dbReference>
<feature type="domain" description="TonB-dependent transporter Oar-like beta-barrel" evidence="8">
    <location>
        <begin position="342"/>
        <end position="874"/>
    </location>
</feature>
<sequence length="1005" mass="109068">MKALPSYQSLVLARFIVAAITATAALPMVSFAQSSDANLRGTAAPNTTVTAKNLATGYARVTTSGADGSYALVSLPPGTYQVDAGPGTEHTVTLTVASTSTLNLVAAAPAAAVNAKNLGAVTVTATTLPEMTTSEVGTTVTQREIATVPQITRNFLEFADTVPGMVFTVQQNGNTSLQSGGQAPAGINVYIDGIGQKNYVENGGITGQNATQGNPFPQLAIGEYKVVTSNYKAEYDQISSAAVIAETKSGTNEFHGEVFGDWTDTRMRAENPSEIAAKKKQPSHDKEYGFAFGGPIIQDKAHFFVAYEGKEYDTPIAVVPGNGSPALIAQLPPSALAQLGPSSLPFKENLYFLKVDYEPTNRDRIEVSGKYRNETAITGTGTGVAESSALNQINYDRRFDIRWDHSADSWFNRLQATFENAFFKPSAVNIGNGATYTEFNNQNAEILTTDAADPRGTQDKGQKGPSIQDDLTFNDFEWLGDHVVKMGVKYKLVKLTAQDAGEFNPQFSYDVTPTGTLSTPYQVLFPISLPGLSPVVRTNDRQFGTYIQDDWTVDQHLTLNLGVRWDYEQTPSYLNFVTPASVVNAFFSQNPNAPAGVTYAQSLALGGVNVNDYISNGHNRNAQTNEIQPRFGFSYDVNGDQQHVIHGGAGRSYDRTIYEILQLEQTKLALAEATIIFPNQYHSCAPSPTCIPWNPAYLSGIGVLQGLLTGTTAGREVDLMNNRLKTPYSDQISIGMRNQFGDWITDLTWAQINRFDGVVLTLGNRYANGAFWQNGNQAFGQPIPGFGSLIIANNGLTQKTQQVLASIQKPYTPESGWGINVAYTYTRAKQNNDNQDVTDQYAFDEATIQDYPYITSAVAKHRLVVAGSADLPWGLLFGYKLTLATPIPSLGLACYGAPLQGNGSLGNGCVPLAFTPPGSHFLIGGPIFGYRSIDFQITKNFKIYENFNGYVRFDLLNAFNWNNYSDYIQNYGSNGVLNRIPVTYNPTGNILGTPREVKLTLGIKF</sequence>
<dbReference type="RefSeq" id="WP_284401737.1">
    <property type="nucleotide sequence ID" value="NZ_BSNQ01000009.1"/>
</dbReference>
<gene>
    <name evidence="9" type="ORF">ISP13_12680</name>
</gene>
<dbReference type="SUPFAM" id="SSF56935">
    <property type="entry name" value="Porins"/>
    <property type="match status" value="1"/>
</dbReference>
<protein>
    <submittedName>
        <fullName evidence="9">TonB-dependent receptor</fullName>
    </submittedName>
</protein>
<organism evidence="9 10">
    <name type="scientific">Dyella lipolytica</name>
    <dbReference type="NCBI Taxonomy" id="1867835"/>
    <lineage>
        <taxon>Bacteria</taxon>
        <taxon>Pseudomonadati</taxon>
        <taxon>Pseudomonadota</taxon>
        <taxon>Gammaproteobacteria</taxon>
        <taxon>Lysobacterales</taxon>
        <taxon>Rhodanobacteraceae</taxon>
        <taxon>Dyella</taxon>
    </lineage>
</organism>
<proteinExistence type="predicted"/>
<reference evidence="9 10" key="1">
    <citation type="submission" date="2020-10" db="EMBL/GenBank/DDBJ databases">
        <title>Phylogeny of dyella-like bacteria.</title>
        <authorList>
            <person name="Fu J."/>
        </authorList>
    </citation>
    <scope>NUCLEOTIDE SEQUENCE [LARGE SCALE GENOMIC DNA]</scope>
    <source>
        <strain evidence="9 10">DHOB07</strain>
    </source>
</reference>
<feature type="chain" id="PRO_5046245318" evidence="7">
    <location>
        <begin position="25"/>
        <end position="1005"/>
    </location>
</feature>
<evidence type="ECO:0000256" key="1">
    <source>
        <dbReference type="ARBA" id="ARBA00004571"/>
    </source>
</evidence>
<accession>A0ABW8IZQ1</accession>
<keyword evidence="9" id="KW-0675">Receptor</keyword>
<keyword evidence="3" id="KW-1134">Transmembrane beta strand</keyword>
<dbReference type="Pfam" id="PF25183">
    <property type="entry name" value="OMP_b-brl_4"/>
    <property type="match status" value="2"/>
</dbReference>
<dbReference type="InterPro" id="IPR057601">
    <property type="entry name" value="Oar-like_b-barrel"/>
</dbReference>
<feature type="signal peptide" evidence="7">
    <location>
        <begin position="1"/>
        <end position="24"/>
    </location>
</feature>
<keyword evidence="6" id="KW-0998">Cell outer membrane</keyword>
<evidence type="ECO:0000259" key="8">
    <source>
        <dbReference type="Pfam" id="PF25183"/>
    </source>
</evidence>
<keyword evidence="5" id="KW-0472">Membrane</keyword>
<evidence type="ECO:0000256" key="3">
    <source>
        <dbReference type="ARBA" id="ARBA00022452"/>
    </source>
</evidence>
<keyword evidence="4" id="KW-0812">Transmembrane</keyword>
<evidence type="ECO:0000256" key="2">
    <source>
        <dbReference type="ARBA" id="ARBA00022448"/>
    </source>
</evidence>
<keyword evidence="10" id="KW-1185">Reference proteome</keyword>
<evidence type="ECO:0000256" key="4">
    <source>
        <dbReference type="ARBA" id="ARBA00022692"/>
    </source>
</evidence>
<dbReference type="Pfam" id="PF13620">
    <property type="entry name" value="CarboxypepD_reg"/>
    <property type="match status" value="1"/>
</dbReference>
<name>A0ABW8IZQ1_9GAMM</name>
<dbReference type="InterPro" id="IPR010917">
    <property type="entry name" value="TonB_rcpt_CS"/>
</dbReference>
<evidence type="ECO:0000313" key="10">
    <source>
        <dbReference type="Proteomes" id="UP001620405"/>
    </source>
</evidence>
<dbReference type="Gene3D" id="2.60.40.1120">
    <property type="entry name" value="Carboxypeptidase-like, regulatory domain"/>
    <property type="match status" value="1"/>
</dbReference>
<feature type="domain" description="TonB-dependent transporter Oar-like beta-barrel" evidence="8">
    <location>
        <begin position="247"/>
        <end position="314"/>
    </location>
</feature>
<dbReference type="InterPro" id="IPR013784">
    <property type="entry name" value="Carb-bd-like_fold"/>
</dbReference>
<dbReference type="EMBL" id="JADIKG010000012">
    <property type="protein sequence ID" value="MFK2874394.1"/>
    <property type="molecule type" value="Genomic_DNA"/>
</dbReference>
<keyword evidence="7" id="KW-0732">Signal</keyword>
<dbReference type="Proteomes" id="UP001620405">
    <property type="component" value="Unassembled WGS sequence"/>
</dbReference>
<evidence type="ECO:0000256" key="7">
    <source>
        <dbReference type="SAM" id="SignalP"/>
    </source>
</evidence>
<dbReference type="InterPro" id="IPR036942">
    <property type="entry name" value="Beta-barrel_TonB_sf"/>
</dbReference>
<comment type="caution">
    <text evidence="9">The sequence shown here is derived from an EMBL/GenBank/DDBJ whole genome shotgun (WGS) entry which is preliminary data.</text>
</comment>
<evidence type="ECO:0000313" key="9">
    <source>
        <dbReference type="EMBL" id="MFK2874394.1"/>
    </source>
</evidence>